<organism evidence="2 3">
    <name type="scientific">Carboxylicivirga marina</name>
    <dbReference type="NCBI Taxonomy" id="2800988"/>
    <lineage>
        <taxon>Bacteria</taxon>
        <taxon>Pseudomonadati</taxon>
        <taxon>Bacteroidota</taxon>
        <taxon>Bacteroidia</taxon>
        <taxon>Marinilabiliales</taxon>
        <taxon>Marinilabiliaceae</taxon>
        <taxon>Carboxylicivirga</taxon>
    </lineage>
</organism>
<dbReference type="SUPFAM" id="SSF49785">
    <property type="entry name" value="Galactose-binding domain-like"/>
    <property type="match status" value="1"/>
</dbReference>
<comment type="caution">
    <text evidence="2">The sequence shown here is derived from an EMBL/GenBank/DDBJ whole genome shotgun (WGS) entry which is preliminary data.</text>
</comment>
<dbReference type="Gene3D" id="2.60.120.260">
    <property type="entry name" value="Galactose-binding domain-like"/>
    <property type="match status" value="1"/>
</dbReference>
<keyword evidence="1" id="KW-0732">Signal</keyword>
<reference evidence="2 3" key="1">
    <citation type="submission" date="2021-01" db="EMBL/GenBank/DDBJ databases">
        <title>Carboxyliciviraga sp.nov., isolated from coastal sediments.</title>
        <authorList>
            <person name="Lu D."/>
            <person name="Zhang T."/>
        </authorList>
    </citation>
    <scope>NUCLEOTIDE SEQUENCE [LARGE SCALE GENOMIC DNA]</scope>
    <source>
        <strain evidence="2 3">N1Y132</strain>
    </source>
</reference>
<dbReference type="EMBL" id="JAENRR010000003">
    <property type="protein sequence ID" value="MBK3516071.1"/>
    <property type="molecule type" value="Genomic_DNA"/>
</dbReference>
<evidence type="ECO:0000313" key="2">
    <source>
        <dbReference type="EMBL" id="MBK3516071.1"/>
    </source>
</evidence>
<evidence type="ECO:0000313" key="3">
    <source>
        <dbReference type="Proteomes" id="UP000605676"/>
    </source>
</evidence>
<name>A0ABS1HEL8_9BACT</name>
<feature type="signal peptide" evidence="1">
    <location>
        <begin position="1"/>
        <end position="19"/>
    </location>
</feature>
<dbReference type="Proteomes" id="UP000605676">
    <property type="component" value="Unassembled WGS sequence"/>
</dbReference>
<accession>A0ABS1HEL8</accession>
<protein>
    <recommendedName>
        <fullName evidence="4">Secretion system C-terminal sorting domain-containing protein</fullName>
    </recommendedName>
</protein>
<evidence type="ECO:0008006" key="4">
    <source>
        <dbReference type="Google" id="ProtNLM"/>
    </source>
</evidence>
<dbReference type="RefSeq" id="WP_200463303.1">
    <property type="nucleotide sequence ID" value="NZ_JAENRR010000003.1"/>
</dbReference>
<dbReference type="InterPro" id="IPR008979">
    <property type="entry name" value="Galactose-bd-like_sf"/>
</dbReference>
<proteinExistence type="predicted"/>
<sequence>MKKITFLFIVSFLCFSAYAQENLLETAGKNPSLNAKDASDLSQGCWWWSGYQTGLGGNMVAATPGQGNDDTSCGKVEFNGALDASTFKWGAQHQWIDITSGVAHTCSYWIKSDTDAKVIGIRVNYDTDGASNWEGATGKETTVDIADGWVFDSFVFPADAQANNGSAPTALKIIACGASTTGAFYIDNVSLYEGTATSINKTEVEKLRVSVAPDGSKLALFGDLNSVVEIYGVTGSLLIQTNVIGQNPMVDISGLNRGNIYIAKVGDQIVKFVK</sequence>
<gene>
    <name evidence="2" type="ORF">JIV24_01880</name>
</gene>
<feature type="chain" id="PRO_5047250284" description="Secretion system C-terminal sorting domain-containing protein" evidence="1">
    <location>
        <begin position="20"/>
        <end position="274"/>
    </location>
</feature>
<keyword evidence="3" id="KW-1185">Reference proteome</keyword>
<evidence type="ECO:0000256" key="1">
    <source>
        <dbReference type="SAM" id="SignalP"/>
    </source>
</evidence>